<dbReference type="Proteomes" id="UP000469559">
    <property type="component" value="Unassembled WGS sequence"/>
</dbReference>
<keyword evidence="1" id="KW-0472">Membrane</keyword>
<reference evidence="2 3" key="1">
    <citation type="submission" date="2018-05" db="EMBL/GenBank/DDBJ databases">
        <title>Whole genome sequencing for identification of molecular markers to develop diagnostic detection tools for the regulated plant pathogen Lachnellula willkommii.</title>
        <authorList>
            <person name="Giroux E."/>
            <person name="Bilodeau G."/>
        </authorList>
    </citation>
    <scope>NUCLEOTIDE SEQUENCE [LARGE SCALE GENOMIC DNA]</scope>
    <source>
        <strain evidence="2 3">CBS 203.66</strain>
    </source>
</reference>
<comment type="caution">
    <text evidence="2">The sequence shown here is derived from an EMBL/GenBank/DDBJ whole genome shotgun (WGS) entry which is preliminary data.</text>
</comment>
<gene>
    <name evidence="2" type="ORF">LARI1_G004259</name>
</gene>
<keyword evidence="1" id="KW-0812">Transmembrane</keyword>
<dbReference type="SUPFAM" id="SSF52540">
    <property type="entry name" value="P-loop containing nucleoside triphosphate hydrolases"/>
    <property type="match status" value="1"/>
</dbReference>
<keyword evidence="1" id="KW-1133">Transmembrane helix</keyword>
<evidence type="ECO:0000313" key="2">
    <source>
        <dbReference type="EMBL" id="TVY19961.1"/>
    </source>
</evidence>
<dbReference type="AlphaFoldDB" id="A0A8T9BKR6"/>
<name>A0A8T9BKR6_9HELO</name>
<keyword evidence="3" id="KW-1185">Reference proteome</keyword>
<dbReference type="Pfam" id="PF17784">
    <property type="entry name" value="Sulfotransfer_4"/>
    <property type="match status" value="1"/>
</dbReference>
<accession>A0A8T9BKR6</accession>
<dbReference type="Gene3D" id="3.40.50.300">
    <property type="entry name" value="P-loop containing nucleotide triphosphate hydrolases"/>
    <property type="match status" value="1"/>
</dbReference>
<organism evidence="2 3">
    <name type="scientific">Lachnellula arida</name>
    <dbReference type="NCBI Taxonomy" id="1316785"/>
    <lineage>
        <taxon>Eukaryota</taxon>
        <taxon>Fungi</taxon>
        <taxon>Dikarya</taxon>
        <taxon>Ascomycota</taxon>
        <taxon>Pezizomycotina</taxon>
        <taxon>Leotiomycetes</taxon>
        <taxon>Helotiales</taxon>
        <taxon>Lachnaceae</taxon>
        <taxon>Lachnellula</taxon>
    </lineage>
</organism>
<dbReference type="EMBL" id="QGMF01000077">
    <property type="protein sequence ID" value="TVY19961.1"/>
    <property type="molecule type" value="Genomic_DNA"/>
</dbReference>
<proteinExistence type="predicted"/>
<evidence type="ECO:0000313" key="3">
    <source>
        <dbReference type="Proteomes" id="UP000469559"/>
    </source>
</evidence>
<feature type="transmembrane region" description="Helical" evidence="1">
    <location>
        <begin position="256"/>
        <end position="280"/>
    </location>
</feature>
<dbReference type="InterPro" id="IPR027417">
    <property type="entry name" value="P-loop_NTPase"/>
</dbReference>
<dbReference type="PANTHER" id="PTHR36978">
    <property type="entry name" value="P-LOOP CONTAINING NUCLEOTIDE TRIPHOSPHATE HYDROLASE"/>
    <property type="match status" value="1"/>
</dbReference>
<evidence type="ECO:0008006" key="4">
    <source>
        <dbReference type="Google" id="ProtNLM"/>
    </source>
</evidence>
<sequence length="281" mass="31910">MSRGSTVRERHPELFLPDTNIDPQMRKRVVPMKVLSLGMPRTGTASMQLALNILGFPCYHGLTLFSNLRDCALWNAALDAKFFHKGRTFTTADWDRLLGNYSAVADLPAVAFPEDLIAAYPDARVVLVERDIERWYKSFDEGVMQNVWSPVLRLIAKLDWNFVGRLESISGRWTVGWLRANSLEEMRRNARPKYHEHCALVKSITPPDRLLVFKLDEGWPPLCKFLGVEIPDTPFPRVNEGAALAEKIGLIAKRGLWNACLTVLKIAGFLAVMFFAVWLVR</sequence>
<dbReference type="InterPro" id="IPR040632">
    <property type="entry name" value="Sulfotransfer_4"/>
</dbReference>
<dbReference type="OrthoDB" id="408152at2759"/>
<protein>
    <recommendedName>
        <fullName evidence="4">NAD dependent epimerase/dehydratase</fullName>
    </recommendedName>
</protein>
<dbReference type="PANTHER" id="PTHR36978:SF4">
    <property type="entry name" value="P-LOOP CONTAINING NUCLEOSIDE TRIPHOSPHATE HYDROLASE PROTEIN"/>
    <property type="match status" value="1"/>
</dbReference>
<evidence type="ECO:0000256" key="1">
    <source>
        <dbReference type="SAM" id="Phobius"/>
    </source>
</evidence>